<evidence type="ECO:0000256" key="1">
    <source>
        <dbReference type="ARBA" id="ARBA00006739"/>
    </source>
</evidence>
<dbReference type="RefSeq" id="WP_074236393.1">
    <property type="nucleotide sequence ID" value="NZ_FSRK01000002.1"/>
</dbReference>
<proteinExistence type="inferred from homology"/>
<dbReference type="Pfam" id="PF00535">
    <property type="entry name" value="Glycos_transf_2"/>
    <property type="match status" value="1"/>
</dbReference>
<organism evidence="5 6">
    <name type="scientific">Epilithonimonas zeae</name>
    <dbReference type="NCBI Taxonomy" id="1416779"/>
    <lineage>
        <taxon>Bacteria</taxon>
        <taxon>Pseudomonadati</taxon>
        <taxon>Bacteroidota</taxon>
        <taxon>Flavobacteriia</taxon>
        <taxon>Flavobacteriales</taxon>
        <taxon>Weeksellaceae</taxon>
        <taxon>Chryseobacterium group</taxon>
        <taxon>Epilithonimonas</taxon>
    </lineage>
</organism>
<dbReference type="PANTHER" id="PTHR43179:SF12">
    <property type="entry name" value="GALACTOFURANOSYLTRANSFERASE GLFT2"/>
    <property type="match status" value="1"/>
</dbReference>
<keyword evidence="6" id="KW-1185">Reference proteome</keyword>
<dbReference type="InterPro" id="IPR001173">
    <property type="entry name" value="Glyco_trans_2-like"/>
</dbReference>
<evidence type="ECO:0000259" key="4">
    <source>
        <dbReference type="Pfam" id="PF00535"/>
    </source>
</evidence>
<keyword evidence="3 5" id="KW-0808">Transferase</keyword>
<dbReference type="OrthoDB" id="9771846at2"/>
<dbReference type="EMBL" id="FSRK01000002">
    <property type="protein sequence ID" value="SIO39409.1"/>
    <property type="molecule type" value="Genomic_DNA"/>
</dbReference>
<dbReference type="InterPro" id="IPR029044">
    <property type="entry name" value="Nucleotide-diphossugar_trans"/>
</dbReference>
<dbReference type="AlphaFoldDB" id="A0A1N6J5H6"/>
<dbReference type="STRING" id="1416779.SAMN05444409_3310"/>
<evidence type="ECO:0000313" key="6">
    <source>
        <dbReference type="Proteomes" id="UP000185207"/>
    </source>
</evidence>
<dbReference type="Proteomes" id="UP000185207">
    <property type="component" value="Unassembled WGS sequence"/>
</dbReference>
<reference evidence="6" key="1">
    <citation type="submission" date="2016-11" db="EMBL/GenBank/DDBJ databases">
        <authorList>
            <person name="Varghese N."/>
            <person name="Submissions S."/>
        </authorList>
    </citation>
    <scope>NUCLEOTIDE SEQUENCE [LARGE SCALE GENOMIC DNA]</scope>
    <source>
        <strain evidence="6">DSM 27623</strain>
    </source>
</reference>
<feature type="domain" description="Glycosyltransferase 2-like" evidence="4">
    <location>
        <begin position="5"/>
        <end position="176"/>
    </location>
</feature>
<comment type="similarity">
    <text evidence="1">Belongs to the glycosyltransferase 2 family.</text>
</comment>
<name>A0A1N6J5H6_9FLAO</name>
<dbReference type="Gene3D" id="3.90.550.10">
    <property type="entry name" value="Spore Coat Polysaccharide Biosynthesis Protein SpsA, Chain A"/>
    <property type="match status" value="1"/>
</dbReference>
<protein>
    <submittedName>
        <fullName evidence="5">Glycosyltransferase, GT2 family</fullName>
    </submittedName>
</protein>
<dbReference type="GO" id="GO:0016757">
    <property type="term" value="F:glycosyltransferase activity"/>
    <property type="evidence" value="ECO:0007669"/>
    <property type="project" value="UniProtKB-KW"/>
</dbReference>
<sequence length="297" mass="33958">MKSVSIIIVTYNAEKYIYNCVSSINESKINVHIIVIDNGSQDKTLDIIRANFKNIEIVDSKKNLGFGAANNIGYEIALARNSDYIYLLNQDTISYPETLSRMIEILDSDSHIGVASPMHLNDDGQKLDKKFEEYISAGSCPEYISDASLNKVSTFYEIGFVNAAAWLINIEMIKKLGGLFSSAFFHYGEDSNFLSRLRYHKKKCVIIPNIYVHHLREERSGKMSAAFEKRKLSIKKVEIMTNINRDYKSTVKILYKYAGQQIFHGNLKGGFELLLYPITHRTEILRYRNSYTSSKIL</sequence>
<evidence type="ECO:0000256" key="2">
    <source>
        <dbReference type="ARBA" id="ARBA00022676"/>
    </source>
</evidence>
<dbReference type="PANTHER" id="PTHR43179">
    <property type="entry name" value="RHAMNOSYLTRANSFERASE WBBL"/>
    <property type="match status" value="1"/>
</dbReference>
<accession>A0A1N6J5H6</accession>
<evidence type="ECO:0000256" key="3">
    <source>
        <dbReference type="ARBA" id="ARBA00022679"/>
    </source>
</evidence>
<keyword evidence="2" id="KW-0328">Glycosyltransferase</keyword>
<evidence type="ECO:0000313" key="5">
    <source>
        <dbReference type="EMBL" id="SIO39409.1"/>
    </source>
</evidence>
<dbReference type="SUPFAM" id="SSF53448">
    <property type="entry name" value="Nucleotide-diphospho-sugar transferases"/>
    <property type="match status" value="1"/>
</dbReference>
<gene>
    <name evidence="5" type="ORF">SAMN05444409_3310</name>
</gene>